<evidence type="ECO:0000313" key="1">
    <source>
        <dbReference type="EMBL" id="JAD57108.1"/>
    </source>
</evidence>
<dbReference type="AlphaFoldDB" id="A0A0A9B4S8"/>
<dbReference type="EMBL" id="GBRH01240787">
    <property type="protein sequence ID" value="JAD57108.1"/>
    <property type="molecule type" value="Transcribed_RNA"/>
</dbReference>
<accession>A0A0A9B4S8</accession>
<reference evidence="1" key="2">
    <citation type="journal article" date="2015" name="Data Brief">
        <title>Shoot transcriptome of the giant reed, Arundo donax.</title>
        <authorList>
            <person name="Barrero R.A."/>
            <person name="Guerrero F.D."/>
            <person name="Moolhuijzen P."/>
            <person name="Goolsby J.A."/>
            <person name="Tidwell J."/>
            <person name="Bellgard S.E."/>
            <person name="Bellgard M.I."/>
        </authorList>
    </citation>
    <scope>NUCLEOTIDE SEQUENCE</scope>
    <source>
        <tissue evidence="1">Shoot tissue taken approximately 20 cm above the soil surface</tissue>
    </source>
</reference>
<proteinExistence type="predicted"/>
<name>A0A0A9B4S8_ARUDO</name>
<organism evidence="1">
    <name type="scientific">Arundo donax</name>
    <name type="common">Giant reed</name>
    <name type="synonym">Donax arundinaceus</name>
    <dbReference type="NCBI Taxonomy" id="35708"/>
    <lineage>
        <taxon>Eukaryota</taxon>
        <taxon>Viridiplantae</taxon>
        <taxon>Streptophyta</taxon>
        <taxon>Embryophyta</taxon>
        <taxon>Tracheophyta</taxon>
        <taxon>Spermatophyta</taxon>
        <taxon>Magnoliopsida</taxon>
        <taxon>Liliopsida</taxon>
        <taxon>Poales</taxon>
        <taxon>Poaceae</taxon>
        <taxon>PACMAD clade</taxon>
        <taxon>Arundinoideae</taxon>
        <taxon>Arundineae</taxon>
        <taxon>Arundo</taxon>
    </lineage>
</organism>
<sequence>MSFRFDILRLVIVRYVECLLLRRLVAFLLL</sequence>
<protein>
    <submittedName>
        <fullName evidence="1">Uncharacterized protein</fullName>
    </submittedName>
</protein>
<reference evidence="1" key="1">
    <citation type="submission" date="2014-09" db="EMBL/GenBank/DDBJ databases">
        <authorList>
            <person name="Magalhaes I.L.F."/>
            <person name="Oliveira U."/>
            <person name="Santos F.R."/>
            <person name="Vidigal T.H.D.A."/>
            <person name="Brescovit A.D."/>
            <person name="Santos A.J."/>
        </authorList>
    </citation>
    <scope>NUCLEOTIDE SEQUENCE</scope>
    <source>
        <tissue evidence="1">Shoot tissue taken approximately 20 cm above the soil surface</tissue>
    </source>
</reference>